<dbReference type="Proteomes" id="UP000251889">
    <property type="component" value="Unassembled WGS sequence"/>
</dbReference>
<keyword evidence="2" id="KW-0732">Signal</keyword>
<reference evidence="3 4" key="1">
    <citation type="submission" date="2018-06" db="EMBL/GenBank/DDBJ databases">
        <title>Chryseolinea flavus sp. nov., a member of the phylum Bacteroidetes isolated from soil.</title>
        <authorList>
            <person name="Li Y."/>
            <person name="Wang J."/>
        </authorList>
    </citation>
    <scope>NUCLEOTIDE SEQUENCE [LARGE SCALE GENOMIC DNA]</scope>
    <source>
        <strain evidence="3 4">SDU1-6</strain>
    </source>
</reference>
<accession>A0A364Y6G2</accession>
<organism evidence="3 4">
    <name type="scientific">Pseudochryseolinea flava</name>
    <dbReference type="NCBI Taxonomy" id="2059302"/>
    <lineage>
        <taxon>Bacteria</taxon>
        <taxon>Pseudomonadati</taxon>
        <taxon>Bacteroidota</taxon>
        <taxon>Cytophagia</taxon>
        <taxon>Cytophagales</taxon>
        <taxon>Fulvivirgaceae</taxon>
        <taxon>Pseudochryseolinea</taxon>
    </lineage>
</organism>
<dbReference type="EMBL" id="QMFY01000003">
    <property type="protein sequence ID" value="RAW01815.1"/>
    <property type="molecule type" value="Genomic_DNA"/>
</dbReference>
<keyword evidence="4" id="KW-1185">Reference proteome</keyword>
<evidence type="ECO:0000256" key="2">
    <source>
        <dbReference type="SAM" id="SignalP"/>
    </source>
</evidence>
<feature type="chain" id="PRO_5016727264" evidence="2">
    <location>
        <begin position="24"/>
        <end position="253"/>
    </location>
</feature>
<comment type="caution">
    <text evidence="3">The sequence shown here is derived from an EMBL/GenBank/DDBJ whole genome shotgun (WGS) entry which is preliminary data.</text>
</comment>
<name>A0A364Y6G2_9BACT</name>
<dbReference type="AlphaFoldDB" id="A0A364Y6G2"/>
<evidence type="ECO:0000256" key="1">
    <source>
        <dbReference type="SAM" id="Coils"/>
    </source>
</evidence>
<evidence type="ECO:0000313" key="4">
    <source>
        <dbReference type="Proteomes" id="UP000251889"/>
    </source>
</evidence>
<sequence>MKLFMTRKLVFVLPLAAAMFASCDTKEKEKLQTQVDSLKVELETSQKMAQTLTEVGVLMDSIDQSRKLLRVDMVEGTTVADYEARMKDINSYVKDTQHKIEELEKNLSSSKSSNSAYAKQIKNLKNDLLQKTQEIASLESAVETLKSQNENLITTTKLQEADLADKQAQIEAKQQELALIEARVQELMIQSKMTEADAYFARAQAVEEAANRTKLAPKKKKETLKEAIELYKKALSLGKNEAQDKITELEKRI</sequence>
<dbReference type="PROSITE" id="PS51257">
    <property type="entry name" value="PROKAR_LIPOPROTEIN"/>
    <property type="match status" value="1"/>
</dbReference>
<protein>
    <submittedName>
        <fullName evidence="3">Uncharacterized protein</fullName>
    </submittedName>
</protein>
<feature type="signal peptide" evidence="2">
    <location>
        <begin position="1"/>
        <end position="23"/>
    </location>
</feature>
<evidence type="ECO:0000313" key="3">
    <source>
        <dbReference type="EMBL" id="RAW01815.1"/>
    </source>
</evidence>
<keyword evidence="1" id="KW-0175">Coiled coil</keyword>
<proteinExistence type="predicted"/>
<gene>
    <name evidence="3" type="ORF">DQQ10_09230</name>
</gene>
<feature type="coiled-coil region" evidence="1">
    <location>
        <begin position="86"/>
        <end position="190"/>
    </location>
</feature>